<comment type="subcellular location">
    <subcellularLocation>
        <location evidence="1">Membrane</location>
        <topology evidence="1">Multi-pass membrane protein</topology>
    </subcellularLocation>
</comment>
<reference evidence="7 8" key="1">
    <citation type="journal article" date="2014" name="Nature">
        <title>An environmental bacterial taxon with a large and distinct metabolic repertoire.</title>
        <authorList>
            <person name="Wilson M.C."/>
            <person name="Mori T."/>
            <person name="Ruckert C."/>
            <person name="Uria A.R."/>
            <person name="Helf M.J."/>
            <person name="Takada K."/>
            <person name="Gernert C."/>
            <person name="Steffens U.A."/>
            <person name="Heycke N."/>
            <person name="Schmitt S."/>
            <person name="Rinke C."/>
            <person name="Helfrich E.J."/>
            <person name="Brachmann A.O."/>
            <person name="Gurgui C."/>
            <person name="Wakimoto T."/>
            <person name="Kracht M."/>
            <person name="Crusemann M."/>
            <person name="Hentschel U."/>
            <person name="Abe I."/>
            <person name="Matsunaga S."/>
            <person name="Kalinowski J."/>
            <person name="Takeyama H."/>
            <person name="Piel J."/>
        </authorList>
    </citation>
    <scope>NUCLEOTIDE SEQUENCE [LARGE SCALE GENOMIC DNA]</scope>
    <source>
        <strain evidence="8">TSY2</strain>
    </source>
</reference>
<dbReference type="AlphaFoldDB" id="W4LX92"/>
<dbReference type="GO" id="GO:0022857">
    <property type="term" value="F:transmembrane transporter activity"/>
    <property type="evidence" value="ECO:0007669"/>
    <property type="project" value="InterPro"/>
</dbReference>
<sequence>SHDRGLLVHHIVGELRLAGADQPHTVAMSTLVIFSIGMLVAEYPSGVFADWAGRKRALALSCVFNIVGASIYVMSSSLMALFAGQFIFGLSAAFRSGSDSALLHSHLERAGVPERYSAALARLRIASNSGIVTACFTGGWLYAWWPPSVFAGTALCSLIALVLLYGFEEPPRPVVHGNYLGILRASLAQVGDHAAVRAILLLGGFGSTFFFFLYWTMQSYLVEIGAPVERNGLVVGTTSLLSAISLTALSWLAASRRRHGVAMGVLLFAIPLALLVAAVAYRTGWLWFGAGVLIVTAMGQVLFRNLTNIRLQELVPDSVRASLVSLASWLASLLYVPVFPIGGALLDAWGIDGGYAAIAVLVLLPSLPLYMLARRHRVC</sequence>
<dbReference type="InterPro" id="IPR036259">
    <property type="entry name" value="MFS_trans_sf"/>
</dbReference>
<evidence type="ECO:0000256" key="2">
    <source>
        <dbReference type="ARBA" id="ARBA00022692"/>
    </source>
</evidence>
<dbReference type="InterPro" id="IPR011701">
    <property type="entry name" value="MFS"/>
</dbReference>
<feature type="transmembrane region" description="Helical" evidence="5">
    <location>
        <begin position="235"/>
        <end position="254"/>
    </location>
</feature>
<protein>
    <recommendedName>
        <fullName evidence="6">Major facilitator superfamily (MFS) profile domain-containing protein</fullName>
    </recommendedName>
</protein>
<evidence type="ECO:0000256" key="4">
    <source>
        <dbReference type="ARBA" id="ARBA00023136"/>
    </source>
</evidence>
<dbReference type="Gene3D" id="1.20.1250.20">
    <property type="entry name" value="MFS general substrate transporter like domains"/>
    <property type="match status" value="1"/>
</dbReference>
<feature type="transmembrane region" description="Helical" evidence="5">
    <location>
        <begin position="354"/>
        <end position="373"/>
    </location>
</feature>
<evidence type="ECO:0000256" key="3">
    <source>
        <dbReference type="ARBA" id="ARBA00022989"/>
    </source>
</evidence>
<dbReference type="PANTHER" id="PTHR23530">
    <property type="entry name" value="TRANSPORT PROTEIN-RELATED"/>
    <property type="match status" value="1"/>
</dbReference>
<dbReference type="GO" id="GO:0016020">
    <property type="term" value="C:membrane"/>
    <property type="evidence" value="ECO:0007669"/>
    <property type="project" value="UniProtKB-SubCell"/>
</dbReference>
<feature type="transmembrane region" description="Helical" evidence="5">
    <location>
        <begin position="26"/>
        <end position="45"/>
    </location>
</feature>
<proteinExistence type="predicted"/>
<feature type="non-terminal residue" evidence="7">
    <location>
        <position position="1"/>
    </location>
</feature>
<evidence type="ECO:0000256" key="5">
    <source>
        <dbReference type="SAM" id="Phobius"/>
    </source>
</evidence>
<evidence type="ECO:0000313" key="7">
    <source>
        <dbReference type="EMBL" id="ETX02719.1"/>
    </source>
</evidence>
<feature type="transmembrane region" description="Helical" evidence="5">
    <location>
        <begin position="149"/>
        <end position="167"/>
    </location>
</feature>
<gene>
    <name evidence="7" type="ORF">ETSY2_34975</name>
</gene>
<dbReference type="InterPro" id="IPR053160">
    <property type="entry name" value="MFS_DHA3_Transporter"/>
</dbReference>
<dbReference type="PANTHER" id="PTHR23530:SF1">
    <property type="entry name" value="PERMEASE, MAJOR FACILITATOR SUPERFAMILY-RELATED"/>
    <property type="match status" value="1"/>
</dbReference>
<evidence type="ECO:0000313" key="8">
    <source>
        <dbReference type="Proteomes" id="UP000019140"/>
    </source>
</evidence>
<dbReference type="PROSITE" id="PS00216">
    <property type="entry name" value="SUGAR_TRANSPORT_1"/>
    <property type="match status" value="1"/>
</dbReference>
<feature type="transmembrane region" description="Helical" evidence="5">
    <location>
        <begin position="285"/>
        <end position="303"/>
    </location>
</feature>
<feature type="transmembrane region" description="Helical" evidence="5">
    <location>
        <begin position="261"/>
        <end position="279"/>
    </location>
</feature>
<dbReference type="HOGENOM" id="CLU_728648_0_0_7"/>
<organism evidence="7 8">
    <name type="scientific">Candidatus Entotheonella gemina</name>
    <dbReference type="NCBI Taxonomy" id="1429439"/>
    <lineage>
        <taxon>Bacteria</taxon>
        <taxon>Pseudomonadati</taxon>
        <taxon>Nitrospinota/Tectimicrobiota group</taxon>
        <taxon>Candidatus Tectimicrobiota</taxon>
        <taxon>Candidatus Entotheonellia</taxon>
        <taxon>Candidatus Entotheonellales</taxon>
        <taxon>Candidatus Entotheonellaceae</taxon>
        <taxon>Candidatus Entotheonella</taxon>
    </lineage>
</organism>
<keyword evidence="2 5" id="KW-0812">Transmembrane</keyword>
<evidence type="ECO:0000259" key="6">
    <source>
        <dbReference type="PROSITE" id="PS50850"/>
    </source>
</evidence>
<comment type="caution">
    <text evidence="7">The sequence shown here is derived from an EMBL/GenBank/DDBJ whole genome shotgun (WGS) entry which is preliminary data.</text>
</comment>
<evidence type="ECO:0000256" key="1">
    <source>
        <dbReference type="ARBA" id="ARBA00004141"/>
    </source>
</evidence>
<keyword evidence="8" id="KW-1185">Reference proteome</keyword>
<feature type="transmembrane region" description="Helical" evidence="5">
    <location>
        <begin position="194"/>
        <end position="215"/>
    </location>
</feature>
<keyword evidence="3 5" id="KW-1133">Transmembrane helix</keyword>
<dbReference type="InterPro" id="IPR005829">
    <property type="entry name" value="Sugar_transporter_CS"/>
</dbReference>
<feature type="domain" description="Major facilitator superfamily (MFS) profile" evidence="6">
    <location>
        <begin position="1"/>
        <end position="377"/>
    </location>
</feature>
<feature type="transmembrane region" description="Helical" evidence="5">
    <location>
        <begin position="57"/>
        <end position="74"/>
    </location>
</feature>
<dbReference type="Proteomes" id="UP000019140">
    <property type="component" value="Unassembled WGS sequence"/>
</dbReference>
<dbReference type="PROSITE" id="PS50850">
    <property type="entry name" value="MFS"/>
    <property type="match status" value="1"/>
</dbReference>
<feature type="transmembrane region" description="Helical" evidence="5">
    <location>
        <begin position="323"/>
        <end position="342"/>
    </location>
</feature>
<dbReference type="SUPFAM" id="SSF103473">
    <property type="entry name" value="MFS general substrate transporter"/>
    <property type="match status" value="1"/>
</dbReference>
<keyword evidence="4 5" id="KW-0472">Membrane</keyword>
<dbReference type="EMBL" id="AZHX01001497">
    <property type="protein sequence ID" value="ETX02719.1"/>
    <property type="molecule type" value="Genomic_DNA"/>
</dbReference>
<name>W4LX92_9BACT</name>
<accession>W4LX92</accession>
<dbReference type="InterPro" id="IPR020846">
    <property type="entry name" value="MFS_dom"/>
</dbReference>
<dbReference type="Pfam" id="PF07690">
    <property type="entry name" value="MFS_1"/>
    <property type="match status" value="1"/>
</dbReference>